<evidence type="ECO:0000256" key="1">
    <source>
        <dbReference type="SAM" id="Phobius"/>
    </source>
</evidence>
<keyword evidence="1" id="KW-0812">Transmembrane</keyword>
<organism evidence="2">
    <name type="scientific">Anguilla anguilla</name>
    <name type="common">European freshwater eel</name>
    <name type="synonym">Muraena anguilla</name>
    <dbReference type="NCBI Taxonomy" id="7936"/>
    <lineage>
        <taxon>Eukaryota</taxon>
        <taxon>Metazoa</taxon>
        <taxon>Chordata</taxon>
        <taxon>Craniata</taxon>
        <taxon>Vertebrata</taxon>
        <taxon>Euteleostomi</taxon>
        <taxon>Actinopterygii</taxon>
        <taxon>Neopterygii</taxon>
        <taxon>Teleostei</taxon>
        <taxon>Anguilliformes</taxon>
        <taxon>Anguillidae</taxon>
        <taxon>Anguilla</taxon>
    </lineage>
</organism>
<keyword evidence="1" id="KW-1133">Transmembrane helix</keyword>
<accession>A0A0E9RZ86</accession>
<reference evidence="2" key="1">
    <citation type="submission" date="2014-11" db="EMBL/GenBank/DDBJ databases">
        <authorList>
            <person name="Amaro Gonzalez C."/>
        </authorList>
    </citation>
    <scope>NUCLEOTIDE SEQUENCE</scope>
</reference>
<sequence>MHYCTSLQHHGELAYTYWTLFFLLFTCTVHTLQEQASCSNPGT</sequence>
<name>A0A0E9RZ86_ANGAN</name>
<reference evidence="2" key="2">
    <citation type="journal article" date="2015" name="Fish Shellfish Immunol.">
        <title>Early steps in the European eel (Anguilla anguilla)-Vibrio vulnificus interaction in the gills: Role of the RtxA13 toxin.</title>
        <authorList>
            <person name="Callol A."/>
            <person name="Pajuelo D."/>
            <person name="Ebbesson L."/>
            <person name="Teles M."/>
            <person name="MacKenzie S."/>
            <person name="Amaro C."/>
        </authorList>
    </citation>
    <scope>NUCLEOTIDE SEQUENCE</scope>
</reference>
<feature type="transmembrane region" description="Helical" evidence="1">
    <location>
        <begin position="15"/>
        <end position="32"/>
    </location>
</feature>
<proteinExistence type="predicted"/>
<protein>
    <submittedName>
        <fullName evidence="2">Uncharacterized protein</fullName>
    </submittedName>
</protein>
<evidence type="ECO:0000313" key="2">
    <source>
        <dbReference type="EMBL" id="JAH34371.1"/>
    </source>
</evidence>
<dbReference type="AlphaFoldDB" id="A0A0E9RZ86"/>
<keyword evidence="1" id="KW-0472">Membrane</keyword>
<dbReference type="EMBL" id="GBXM01074206">
    <property type="protein sequence ID" value="JAH34371.1"/>
    <property type="molecule type" value="Transcribed_RNA"/>
</dbReference>